<reference evidence="1" key="1">
    <citation type="submission" date="2020-09" db="EMBL/GenBank/DDBJ databases">
        <title>Pelobacter alkaliphilus sp. nov., a novel anaerobic arsenate-reducing bacterium from terrestrial mud volcano.</title>
        <authorList>
            <person name="Khomyakova M.A."/>
            <person name="Merkel A.Y."/>
            <person name="Slobodkin A.I."/>
        </authorList>
    </citation>
    <scope>NUCLEOTIDE SEQUENCE</scope>
    <source>
        <strain evidence="1">M08fum</strain>
    </source>
</reference>
<sequence>MDEFVGGAGNDTFNGVIDGTTGAVATTLTALDSIDGGAGTDTFKLNVLNGIGDAGTAVTALPTGIVVQNVENAVVRTAVDLTADFSTWAGLTSLSVTEAAGLIDLTAEDTTAVTTSGTKGAVTVDGGSNVSVTVNKDTGAVTLDNAAGAISITGSDFEGANIATTDGTDVTIDVSAKAATGNITVGTAGNEQSGAVSVTQTLNSDGEAALNNGDTAIAVTGGTTIAVTVNAISDAKKETSDFDITVGSISVTGSEDTTDVTVVQNASVTTVTKAAKALVPATQELTFKALANGESTTVNGLTFTAAKALTAGQVAQAFAGLTKDDTQSETGPTANGVYSGDFDTVSGWKSGSASVPCG</sequence>
<evidence type="ECO:0000313" key="1">
    <source>
        <dbReference type="EMBL" id="MBD1401916.1"/>
    </source>
</evidence>
<name>A0A8J6QYL4_9BACT</name>
<dbReference type="AlphaFoldDB" id="A0A8J6QYL4"/>
<gene>
    <name evidence="1" type="ORF">ICT70_14745</name>
</gene>
<organism evidence="1 2">
    <name type="scientific">Pelovirga terrestris</name>
    <dbReference type="NCBI Taxonomy" id="2771352"/>
    <lineage>
        <taxon>Bacteria</taxon>
        <taxon>Pseudomonadati</taxon>
        <taxon>Thermodesulfobacteriota</taxon>
        <taxon>Desulfuromonadia</taxon>
        <taxon>Geobacterales</taxon>
        <taxon>Geobacteraceae</taxon>
        <taxon>Pelovirga</taxon>
    </lineage>
</organism>
<accession>A0A8J6QYL4</accession>
<keyword evidence="2" id="KW-1185">Reference proteome</keyword>
<proteinExistence type="predicted"/>
<dbReference type="Proteomes" id="UP000632828">
    <property type="component" value="Unassembled WGS sequence"/>
</dbReference>
<comment type="caution">
    <text evidence="1">The sequence shown here is derived from an EMBL/GenBank/DDBJ whole genome shotgun (WGS) entry which is preliminary data.</text>
</comment>
<dbReference type="RefSeq" id="WP_191157985.1">
    <property type="nucleotide sequence ID" value="NZ_JACWUN010000036.1"/>
</dbReference>
<protein>
    <submittedName>
        <fullName evidence="1">Uncharacterized protein</fullName>
    </submittedName>
</protein>
<dbReference type="EMBL" id="JACWUN010000036">
    <property type="protein sequence ID" value="MBD1401916.1"/>
    <property type="molecule type" value="Genomic_DNA"/>
</dbReference>
<evidence type="ECO:0000313" key="2">
    <source>
        <dbReference type="Proteomes" id="UP000632828"/>
    </source>
</evidence>